<evidence type="ECO:0000313" key="2">
    <source>
        <dbReference type="Proteomes" id="UP000887159"/>
    </source>
</evidence>
<organism evidence="1 2">
    <name type="scientific">Trichonephila clavipes</name>
    <name type="common">Golden silk orbweaver</name>
    <name type="synonym">Nephila clavipes</name>
    <dbReference type="NCBI Taxonomy" id="2585209"/>
    <lineage>
        <taxon>Eukaryota</taxon>
        <taxon>Metazoa</taxon>
        <taxon>Ecdysozoa</taxon>
        <taxon>Arthropoda</taxon>
        <taxon>Chelicerata</taxon>
        <taxon>Arachnida</taxon>
        <taxon>Araneae</taxon>
        <taxon>Araneomorphae</taxon>
        <taxon>Entelegynae</taxon>
        <taxon>Araneoidea</taxon>
        <taxon>Nephilidae</taxon>
        <taxon>Trichonephila</taxon>
    </lineage>
</organism>
<dbReference type="AlphaFoldDB" id="A0A8X6S7V8"/>
<gene>
    <name evidence="1" type="ORF">TNCV_4662381</name>
</gene>
<protein>
    <submittedName>
        <fullName evidence="1">Uncharacterized protein</fullName>
    </submittedName>
</protein>
<sequence length="131" mass="14592">MFSKASKISAGIRVTRNPQSHTWQKKYDVDTSWMTGYCYMTIGRAVDGQRKAVAKFRLTTGHGCLLKHLPRIHVAQAPVSTLCDFQVNMDADHIHRYPVLKGSSLCNLCCSPGRRIGIPASPLYSEAKEIV</sequence>
<proteinExistence type="predicted"/>
<keyword evidence="2" id="KW-1185">Reference proteome</keyword>
<comment type="caution">
    <text evidence="1">The sequence shown here is derived from an EMBL/GenBank/DDBJ whole genome shotgun (WGS) entry which is preliminary data.</text>
</comment>
<evidence type="ECO:0000313" key="1">
    <source>
        <dbReference type="EMBL" id="GFY09047.1"/>
    </source>
</evidence>
<accession>A0A8X6S7V8</accession>
<reference evidence="1" key="1">
    <citation type="submission" date="2020-08" db="EMBL/GenBank/DDBJ databases">
        <title>Multicomponent nature underlies the extraordinary mechanical properties of spider dragline silk.</title>
        <authorList>
            <person name="Kono N."/>
            <person name="Nakamura H."/>
            <person name="Mori M."/>
            <person name="Yoshida Y."/>
            <person name="Ohtoshi R."/>
            <person name="Malay A.D."/>
            <person name="Moran D.A.P."/>
            <person name="Tomita M."/>
            <person name="Numata K."/>
            <person name="Arakawa K."/>
        </authorList>
    </citation>
    <scope>NUCLEOTIDE SEQUENCE</scope>
</reference>
<name>A0A8X6S7V8_TRICX</name>
<dbReference type="EMBL" id="BMAU01021284">
    <property type="protein sequence ID" value="GFY09047.1"/>
    <property type="molecule type" value="Genomic_DNA"/>
</dbReference>
<dbReference type="Proteomes" id="UP000887159">
    <property type="component" value="Unassembled WGS sequence"/>
</dbReference>